<dbReference type="AlphaFoldDB" id="W9SCM2"/>
<proteinExistence type="predicted"/>
<accession>W9SCM2</accession>
<protein>
    <submittedName>
        <fullName evidence="1">Uncharacterized protein</fullName>
    </submittedName>
</protein>
<evidence type="ECO:0000313" key="2">
    <source>
        <dbReference type="Proteomes" id="UP000030645"/>
    </source>
</evidence>
<keyword evidence="2" id="KW-1185">Reference proteome</keyword>
<sequence>MMSPLDPPLSSTTPLWRSILYVASPILCHSLLASPCCHNGFNLISMASPCLPEISPTTMRLLHAKATVAEFSSCHGGGEFFPYNVAATSPPTISFLF</sequence>
<name>W9SCM2_9ROSA</name>
<gene>
    <name evidence="1" type="ORF">L484_014868</name>
</gene>
<reference evidence="2" key="1">
    <citation type="submission" date="2013-01" db="EMBL/GenBank/DDBJ databases">
        <title>Draft Genome Sequence of a Mulberry Tree, Morus notabilis C.K. Schneid.</title>
        <authorList>
            <person name="He N."/>
            <person name="Zhao S."/>
        </authorList>
    </citation>
    <scope>NUCLEOTIDE SEQUENCE</scope>
</reference>
<organism evidence="1 2">
    <name type="scientific">Morus notabilis</name>
    <dbReference type="NCBI Taxonomy" id="981085"/>
    <lineage>
        <taxon>Eukaryota</taxon>
        <taxon>Viridiplantae</taxon>
        <taxon>Streptophyta</taxon>
        <taxon>Embryophyta</taxon>
        <taxon>Tracheophyta</taxon>
        <taxon>Spermatophyta</taxon>
        <taxon>Magnoliopsida</taxon>
        <taxon>eudicotyledons</taxon>
        <taxon>Gunneridae</taxon>
        <taxon>Pentapetalae</taxon>
        <taxon>rosids</taxon>
        <taxon>fabids</taxon>
        <taxon>Rosales</taxon>
        <taxon>Moraceae</taxon>
        <taxon>Moreae</taxon>
        <taxon>Morus</taxon>
    </lineage>
</organism>
<dbReference type="Proteomes" id="UP000030645">
    <property type="component" value="Unassembled WGS sequence"/>
</dbReference>
<dbReference type="EMBL" id="KE345945">
    <property type="protein sequence ID" value="EXC21513.1"/>
    <property type="molecule type" value="Genomic_DNA"/>
</dbReference>
<evidence type="ECO:0000313" key="1">
    <source>
        <dbReference type="EMBL" id="EXC21513.1"/>
    </source>
</evidence>